<evidence type="ECO:0000313" key="1">
    <source>
        <dbReference type="EMBL" id="EME39179.1"/>
    </source>
</evidence>
<keyword evidence="2" id="KW-1185">Reference proteome</keyword>
<reference evidence="2" key="1">
    <citation type="journal article" date="2012" name="PLoS Genet.">
        <title>The genomes of the fungal plant pathogens Cladosporium fulvum and Dothistroma septosporum reveal adaptation to different hosts and lifestyles but also signatures of common ancestry.</title>
        <authorList>
            <person name="de Wit P.J.G.M."/>
            <person name="van der Burgt A."/>
            <person name="Oekmen B."/>
            <person name="Stergiopoulos I."/>
            <person name="Abd-Elsalam K.A."/>
            <person name="Aerts A.L."/>
            <person name="Bahkali A.H."/>
            <person name="Beenen H.G."/>
            <person name="Chettri P."/>
            <person name="Cox M.P."/>
            <person name="Datema E."/>
            <person name="de Vries R.P."/>
            <person name="Dhillon B."/>
            <person name="Ganley A.R."/>
            <person name="Griffiths S.A."/>
            <person name="Guo Y."/>
            <person name="Hamelin R.C."/>
            <person name="Henrissat B."/>
            <person name="Kabir M.S."/>
            <person name="Jashni M.K."/>
            <person name="Kema G."/>
            <person name="Klaubauf S."/>
            <person name="Lapidus A."/>
            <person name="Levasseur A."/>
            <person name="Lindquist E."/>
            <person name="Mehrabi R."/>
            <person name="Ohm R.A."/>
            <person name="Owen T.J."/>
            <person name="Salamov A."/>
            <person name="Schwelm A."/>
            <person name="Schijlen E."/>
            <person name="Sun H."/>
            <person name="van den Burg H.A."/>
            <person name="van Ham R.C.H.J."/>
            <person name="Zhang S."/>
            <person name="Goodwin S.B."/>
            <person name="Grigoriev I.V."/>
            <person name="Collemare J."/>
            <person name="Bradshaw R.E."/>
        </authorList>
    </citation>
    <scope>NUCLEOTIDE SEQUENCE [LARGE SCALE GENOMIC DNA]</scope>
    <source>
        <strain evidence="2">NZE10 / CBS 128990</strain>
    </source>
</reference>
<dbReference type="EMBL" id="KB446545">
    <property type="protein sequence ID" value="EME39179.1"/>
    <property type="molecule type" value="Genomic_DNA"/>
</dbReference>
<dbReference type="AlphaFoldDB" id="M2Y1J7"/>
<gene>
    <name evidence="1" type="ORF">DOTSEDRAFT_28354</name>
</gene>
<protein>
    <submittedName>
        <fullName evidence="1">Uncharacterized protein</fullName>
    </submittedName>
</protein>
<name>M2Y1J7_DOTSN</name>
<accession>M2Y1J7</accession>
<proteinExistence type="predicted"/>
<dbReference type="HOGENOM" id="CLU_1948767_0_0_1"/>
<sequence length="129" mass="14089">MAVAMCAAKPLDLASRDSYQGVGCDNIMLGKTDTDDATNSFYGQCEGLTQSLFVYDGDTVAFYCQWKPGPQCDVSSAHNAFTMITNQCGLYGAGSYSDNTESARTYSYGYTNWRENDYCNVPAGTRINN</sequence>
<evidence type="ECO:0000313" key="2">
    <source>
        <dbReference type="Proteomes" id="UP000016933"/>
    </source>
</evidence>
<dbReference type="OrthoDB" id="5006988at2759"/>
<reference evidence="1 2" key="2">
    <citation type="journal article" date="2012" name="PLoS Pathog.">
        <title>Diverse lifestyles and strategies of plant pathogenesis encoded in the genomes of eighteen Dothideomycetes fungi.</title>
        <authorList>
            <person name="Ohm R.A."/>
            <person name="Feau N."/>
            <person name="Henrissat B."/>
            <person name="Schoch C.L."/>
            <person name="Horwitz B.A."/>
            <person name="Barry K.W."/>
            <person name="Condon B.J."/>
            <person name="Copeland A.C."/>
            <person name="Dhillon B."/>
            <person name="Glaser F."/>
            <person name="Hesse C.N."/>
            <person name="Kosti I."/>
            <person name="LaButti K."/>
            <person name="Lindquist E.A."/>
            <person name="Lucas S."/>
            <person name="Salamov A.A."/>
            <person name="Bradshaw R.E."/>
            <person name="Ciuffetti L."/>
            <person name="Hamelin R.C."/>
            <person name="Kema G.H.J."/>
            <person name="Lawrence C."/>
            <person name="Scott J.A."/>
            <person name="Spatafora J.W."/>
            <person name="Turgeon B.G."/>
            <person name="de Wit P.J.G.M."/>
            <person name="Zhong S."/>
            <person name="Goodwin S.B."/>
            <person name="Grigoriev I.V."/>
        </authorList>
    </citation>
    <scope>NUCLEOTIDE SEQUENCE [LARGE SCALE GENOMIC DNA]</scope>
    <source>
        <strain evidence="2">NZE10 / CBS 128990</strain>
    </source>
</reference>
<dbReference type="Proteomes" id="UP000016933">
    <property type="component" value="Unassembled WGS sequence"/>
</dbReference>
<organism evidence="1 2">
    <name type="scientific">Dothistroma septosporum (strain NZE10 / CBS 128990)</name>
    <name type="common">Red band needle blight fungus</name>
    <name type="synonym">Mycosphaerella pini</name>
    <dbReference type="NCBI Taxonomy" id="675120"/>
    <lineage>
        <taxon>Eukaryota</taxon>
        <taxon>Fungi</taxon>
        <taxon>Dikarya</taxon>
        <taxon>Ascomycota</taxon>
        <taxon>Pezizomycotina</taxon>
        <taxon>Dothideomycetes</taxon>
        <taxon>Dothideomycetidae</taxon>
        <taxon>Mycosphaerellales</taxon>
        <taxon>Mycosphaerellaceae</taxon>
        <taxon>Dothistroma</taxon>
    </lineage>
</organism>